<reference evidence="1" key="1">
    <citation type="journal article" date="2015" name="Nature">
        <title>Complex archaea that bridge the gap between prokaryotes and eukaryotes.</title>
        <authorList>
            <person name="Spang A."/>
            <person name="Saw J.H."/>
            <person name="Jorgensen S.L."/>
            <person name="Zaremba-Niedzwiedzka K."/>
            <person name="Martijn J."/>
            <person name="Lind A.E."/>
            <person name="van Eijk R."/>
            <person name="Schleper C."/>
            <person name="Guy L."/>
            <person name="Ettema T.J."/>
        </authorList>
    </citation>
    <scope>NUCLEOTIDE SEQUENCE</scope>
</reference>
<organism evidence="1">
    <name type="scientific">marine sediment metagenome</name>
    <dbReference type="NCBI Taxonomy" id="412755"/>
    <lineage>
        <taxon>unclassified sequences</taxon>
        <taxon>metagenomes</taxon>
        <taxon>ecological metagenomes</taxon>
    </lineage>
</organism>
<accession>A0A0F9RIP2</accession>
<proteinExistence type="predicted"/>
<dbReference type="AlphaFoldDB" id="A0A0F9RIP2"/>
<sequence>MAERFNYEEHKKRIRERLNPPANIVGRLLQARRRIRLPQRPRVR</sequence>
<evidence type="ECO:0000313" key="1">
    <source>
        <dbReference type="EMBL" id="KKN24856.1"/>
    </source>
</evidence>
<gene>
    <name evidence="1" type="ORF">LCGC14_0890580</name>
</gene>
<protein>
    <submittedName>
        <fullName evidence="1">Uncharacterized protein</fullName>
    </submittedName>
</protein>
<name>A0A0F9RIP2_9ZZZZ</name>
<dbReference type="EMBL" id="LAZR01002850">
    <property type="protein sequence ID" value="KKN24856.1"/>
    <property type="molecule type" value="Genomic_DNA"/>
</dbReference>
<comment type="caution">
    <text evidence="1">The sequence shown here is derived from an EMBL/GenBank/DDBJ whole genome shotgun (WGS) entry which is preliminary data.</text>
</comment>